<reference evidence="2 3" key="1">
    <citation type="journal article" date="2012" name="Genome Biol.">
        <title>The genome of the polar eukaryotic microalga coccomyxa subellipsoidea reveals traits of cold adaptation.</title>
        <authorList>
            <person name="Blanc G."/>
            <person name="Agarkova I."/>
            <person name="Grimwood J."/>
            <person name="Kuo A."/>
            <person name="Brueggeman A."/>
            <person name="Dunigan D."/>
            <person name="Gurnon J."/>
            <person name="Ladunga I."/>
            <person name="Lindquist E."/>
            <person name="Lucas S."/>
            <person name="Pangilinan J."/>
            <person name="Proschold T."/>
            <person name="Salamov A."/>
            <person name="Schmutz J."/>
            <person name="Weeks D."/>
            <person name="Yamada T."/>
            <person name="Claverie J.M."/>
            <person name="Grigoriev I."/>
            <person name="Van Etten J."/>
            <person name="Lomsadze A."/>
            <person name="Borodovsky M."/>
        </authorList>
    </citation>
    <scope>NUCLEOTIDE SEQUENCE [LARGE SCALE GENOMIC DNA]</scope>
    <source>
        <strain evidence="2 3">C-169</strain>
    </source>
</reference>
<feature type="region of interest" description="Disordered" evidence="1">
    <location>
        <begin position="242"/>
        <end position="276"/>
    </location>
</feature>
<evidence type="ECO:0000313" key="2">
    <source>
        <dbReference type="EMBL" id="EIE21454.1"/>
    </source>
</evidence>
<feature type="region of interest" description="Disordered" evidence="1">
    <location>
        <begin position="742"/>
        <end position="761"/>
    </location>
</feature>
<dbReference type="Proteomes" id="UP000007264">
    <property type="component" value="Unassembled WGS sequence"/>
</dbReference>
<feature type="compositionally biased region" description="Low complexity" evidence="1">
    <location>
        <begin position="140"/>
        <end position="163"/>
    </location>
</feature>
<feature type="compositionally biased region" description="Low complexity" evidence="1">
    <location>
        <begin position="249"/>
        <end position="260"/>
    </location>
</feature>
<dbReference type="GeneID" id="17039438"/>
<comment type="caution">
    <text evidence="2">The sequence shown here is derived from an EMBL/GenBank/DDBJ whole genome shotgun (WGS) entry which is preliminary data.</text>
</comment>
<evidence type="ECO:0000313" key="3">
    <source>
        <dbReference type="Proteomes" id="UP000007264"/>
    </source>
</evidence>
<dbReference type="KEGG" id="csl:COCSUDRAFT_56670"/>
<feature type="compositionally biased region" description="Low complexity" evidence="1">
    <location>
        <begin position="978"/>
        <end position="992"/>
    </location>
</feature>
<accession>I0YST5</accession>
<feature type="compositionally biased region" description="Polar residues" evidence="1">
    <location>
        <begin position="126"/>
        <end position="135"/>
    </location>
</feature>
<organism evidence="2 3">
    <name type="scientific">Coccomyxa subellipsoidea (strain C-169)</name>
    <name type="common">Green microalga</name>
    <dbReference type="NCBI Taxonomy" id="574566"/>
    <lineage>
        <taxon>Eukaryota</taxon>
        <taxon>Viridiplantae</taxon>
        <taxon>Chlorophyta</taxon>
        <taxon>core chlorophytes</taxon>
        <taxon>Trebouxiophyceae</taxon>
        <taxon>Trebouxiophyceae incertae sedis</taxon>
        <taxon>Coccomyxaceae</taxon>
        <taxon>Coccomyxa</taxon>
        <taxon>Coccomyxa subellipsoidea</taxon>
    </lineage>
</organism>
<feature type="region of interest" description="Disordered" evidence="1">
    <location>
        <begin position="90"/>
        <end position="176"/>
    </location>
</feature>
<dbReference type="EMBL" id="AGSI01000012">
    <property type="protein sequence ID" value="EIE21454.1"/>
    <property type="molecule type" value="Genomic_DNA"/>
</dbReference>
<evidence type="ECO:0000256" key="1">
    <source>
        <dbReference type="SAM" id="MobiDB-lite"/>
    </source>
</evidence>
<feature type="region of interest" description="Disordered" evidence="1">
    <location>
        <begin position="952"/>
        <end position="1001"/>
    </location>
</feature>
<gene>
    <name evidence="2" type="ORF">COCSUDRAFT_56670</name>
</gene>
<proteinExistence type="predicted"/>
<sequence>MLFYTRKNMGTLAAALSRWSTYVQQRKAQTFRAAMARGLRTHCLLSSAFAAWRSCDHSERRLAIGWREDSQHGASEDLFLIETSFRAESESDQNGCAAGHDLDNSEPSTPPADDSPLALVPFGESSLPSTTSMEQHTYRGVRVASSALRRAAERSSASGEAASPLQPPWSPAGVRRAPLSQSAPLLHLLQARVAERKQRQLQLQRTSSPAAALARLTAGRGRRPVVQQSNGLPAAVVEAELEEGKGDRSCTSSDSAHSSSYVEGECASSHSPIDMGSSSEALAVDVRSASHAIPAHTDSITPAVQLQQMRTPAAAASGQSEPGMPAAPYQDAGHLCTAPSQPSSAVPGRPCDGVPVAAVSSSHNSKHALERVSVCGVAGIVASAAVSGRGRPRDQDARRKLALQARLAALLRVEAQRGLRTSTRHTDTPDKVSRIEEKASSRLYAEDLCRRALQAFQAWSMHSQSQQHACLRQLFGSWRGLVLFSKAAQEVEGARERGRLCQAFHQWQLQSLRSKLHSVTLALAASAAAPNATSATNAQEQFPPAANMELALRQVPAHAAEVPCPPVCDERLGSEQGSNQAPLTDAQAAAEVIGSAAQVADIAREVSEALVGATLMDISGADQSDNASEPLQAWGGDGGAVSGQASRRWAAEATGDLALERGACKPAAGADSPVASRVPPQHAAATNAGRFVDVLHPDDDGLLEWVSSSCCSNAPVGIGSCAMETTESDEQHMQATAAASCNAPQQEPPAAQYHSPAAARKPDSFASRIAPMLLPEPTSFGQQWAAARGLDSPGSPGGCGRLMAAHQEALAEGYTEVVASCSRPAGPPTAFTSAASIKGAASTASACLLQPADDLDLSAAASDISLQSPVGSASADAWPVDSNIWDEEPQGKHAPELQQPRDCQTRAAVAALLGSPGAPSMQIAPMVCAAFGPGSGGFVHADALASPITLAKEGAPRDGRPAATAPIERRRLGGARLSQSSGWSSEQGSCSGDESADDSSRERLRKRLFHSVDCRSIMACPPSDCMAAPAVTCQAPDTGQRLPSPRRMRREGADALALQGFWSGGPGGPLQQGRMGVGPWDVQSAAGGAAAQLMPAPLEAGCLGASRVRSLTASFEAAASSNKTQHMSDRREPAQPFFHGWQVAAAVLPV</sequence>
<keyword evidence="3" id="KW-1185">Reference proteome</keyword>
<name>I0YST5_COCSC</name>
<feature type="region of interest" description="Disordered" evidence="1">
    <location>
        <begin position="308"/>
        <end position="349"/>
    </location>
</feature>
<dbReference type="OrthoDB" id="10658084at2759"/>
<protein>
    <submittedName>
        <fullName evidence="2">Uncharacterized protein</fullName>
    </submittedName>
</protein>
<dbReference type="RefSeq" id="XP_005645998.1">
    <property type="nucleotide sequence ID" value="XM_005645941.1"/>
</dbReference>
<dbReference type="AlphaFoldDB" id="I0YST5"/>